<proteinExistence type="predicted"/>
<dbReference type="AlphaFoldDB" id="A0A7S9DCW0"/>
<evidence type="ECO:0000313" key="1">
    <source>
        <dbReference type="EMBL" id="QPF95435.1"/>
    </source>
</evidence>
<sequence length="92" mass="10684">MKRPPIFPKIHARFENERAIQNRVRADFELRIFELRRLMIMNLQYARLQLAIVSPPQAPRTKPAADGAPKVANDNYPVWPLIPFPSGWYASN</sequence>
<organism evidence="1 2">
    <name type="scientific">Bradyrhizobium commune</name>
    <dbReference type="NCBI Taxonomy" id="83627"/>
    <lineage>
        <taxon>Bacteria</taxon>
        <taxon>Pseudomonadati</taxon>
        <taxon>Pseudomonadota</taxon>
        <taxon>Alphaproteobacteria</taxon>
        <taxon>Hyphomicrobiales</taxon>
        <taxon>Nitrobacteraceae</taxon>
        <taxon>Bradyrhizobium</taxon>
    </lineage>
</organism>
<accession>A0A7S9DCW0</accession>
<evidence type="ECO:0000313" key="2">
    <source>
        <dbReference type="Proteomes" id="UP000594621"/>
    </source>
</evidence>
<dbReference type="EMBL" id="CP061379">
    <property type="protein sequence ID" value="QPF95435.1"/>
    <property type="molecule type" value="Genomic_DNA"/>
</dbReference>
<keyword evidence="2" id="KW-1185">Reference proteome</keyword>
<name>A0A7S9DCW0_9BRAD</name>
<gene>
    <name evidence="1" type="ORF">IC761_18780</name>
</gene>
<dbReference type="KEGG" id="bcou:IC761_18780"/>
<reference evidence="1 2" key="1">
    <citation type="submission" date="2020-09" db="EMBL/GenBank/DDBJ databases">
        <title>Complete genomes of bradyrhizobia occurring on native shrubby legumes in Australia.</title>
        <authorList>
            <person name="Lafay B."/>
        </authorList>
    </citation>
    <scope>NUCLEOTIDE SEQUENCE [LARGE SCALE GENOMIC DNA]</scope>
    <source>
        <strain evidence="1 2">BDV5040</strain>
    </source>
</reference>
<protein>
    <submittedName>
        <fullName evidence="1">Uncharacterized protein</fullName>
    </submittedName>
</protein>
<dbReference type="Proteomes" id="UP000594621">
    <property type="component" value="Chromosome"/>
</dbReference>
<dbReference type="RefSeq" id="WP_195804889.1">
    <property type="nucleotide sequence ID" value="NZ_CP061379.1"/>
</dbReference>